<evidence type="ECO:0000256" key="2">
    <source>
        <dbReference type="ARBA" id="ARBA00022448"/>
    </source>
</evidence>
<feature type="domain" description="ABC transporter" evidence="5">
    <location>
        <begin position="262"/>
        <end position="492"/>
    </location>
</feature>
<proteinExistence type="inferred from homology"/>
<accession>A0A1I3QZB3</accession>
<dbReference type="SUPFAM" id="SSF52540">
    <property type="entry name" value="P-loop containing nucleoside triphosphate hydrolases"/>
    <property type="match status" value="2"/>
</dbReference>
<dbReference type="GO" id="GO:0043190">
    <property type="term" value="C:ATP-binding cassette (ABC) transporter complex"/>
    <property type="evidence" value="ECO:0007669"/>
    <property type="project" value="TreeGrafter"/>
</dbReference>
<evidence type="ECO:0000313" key="6">
    <source>
        <dbReference type="EMBL" id="SFJ38426.1"/>
    </source>
</evidence>
<dbReference type="PROSITE" id="PS00211">
    <property type="entry name" value="ABC_TRANSPORTER_1"/>
    <property type="match status" value="1"/>
</dbReference>
<evidence type="ECO:0000256" key="4">
    <source>
        <dbReference type="ARBA" id="ARBA00022840"/>
    </source>
</evidence>
<dbReference type="Pfam" id="PF00005">
    <property type="entry name" value="ABC_tran"/>
    <property type="match status" value="2"/>
</dbReference>
<feature type="domain" description="ABC transporter" evidence="5">
    <location>
        <begin position="4"/>
        <end position="243"/>
    </location>
</feature>
<keyword evidence="7" id="KW-1185">Reference proteome</keyword>
<gene>
    <name evidence="6" type="ORF">SAMN04488138_104153</name>
</gene>
<protein>
    <submittedName>
        <fullName evidence="6">Energy-coupling factor transport system ATP-binding protein</fullName>
    </submittedName>
</protein>
<dbReference type="InterPro" id="IPR003593">
    <property type="entry name" value="AAA+_ATPase"/>
</dbReference>
<dbReference type="AlphaFoldDB" id="A0A1I3QZB3"/>
<reference evidence="6 7" key="1">
    <citation type="submission" date="2016-10" db="EMBL/GenBank/DDBJ databases">
        <authorList>
            <person name="de Groot N.N."/>
        </authorList>
    </citation>
    <scope>NUCLEOTIDE SEQUENCE [LARGE SCALE GENOMIC DNA]</scope>
    <source>
        <strain evidence="6 7">CGMCC 1.8891</strain>
    </source>
</reference>
<sequence>MSFFSTQNLTLGFGASEPLLSDVTFDLDPAQRLLICGATGAGKTTLMMALAGIIPKIIPNQSYSGRVSLEGRALSEMGNDALFSHIGFVAQTVEDQLWDLSVEDIIAFPLENRGVARAEVRDRVRDLMEQLELTELAGRRVLTLSGGERRMVVLAAALAPHPKVLVLDEPTTGLDPAARQRLCHALSQAAETVSSVIIAEQDPTHLASVTERLAILSKGTLSPIRPLRPALEETALWQDAGLLAPRRPARTRAAQSVGAELLGISNLRTKLTRASGKPVLDQLELTLREGEVLGVIGRNGAGKTTLMRSVLGLSPVASGEITLAGTRADGWTTARRARSIAYVPQSMRQILFHMTVAEEVRFALSMGDSHEEEETLLARYGLAGLGETNPFALSARQQGQLGLACADASGAVIAIIDEPLLARDLEGRALLEKFLERMTQAGRAVMLVSHDLELVDDVSTRLVIVGDGHIPFDGTCEDGWNSPAFAALGWPAPYAAQKECAE</sequence>
<dbReference type="OrthoDB" id="9782163at2"/>
<dbReference type="GO" id="GO:0005524">
    <property type="term" value="F:ATP binding"/>
    <property type="evidence" value="ECO:0007669"/>
    <property type="project" value="UniProtKB-KW"/>
</dbReference>
<dbReference type="SMART" id="SM00382">
    <property type="entry name" value="AAA"/>
    <property type="match status" value="2"/>
</dbReference>
<evidence type="ECO:0000259" key="5">
    <source>
        <dbReference type="PROSITE" id="PS50893"/>
    </source>
</evidence>
<organism evidence="6 7">
    <name type="scientific">Celeribacter halophilus</name>
    <dbReference type="NCBI Taxonomy" id="576117"/>
    <lineage>
        <taxon>Bacteria</taxon>
        <taxon>Pseudomonadati</taxon>
        <taxon>Pseudomonadota</taxon>
        <taxon>Alphaproteobacteria</taxon>
        <taxon>Rhodobacterales</taxon>
        <taxon>Roseobacteraceae</taxon>
        <taxon>Celeribacter</taxon>
    </lineage>
</organism>
<dbReference type="PANTHER" id="PTHR43553">
    <property type="entry name" value="HEAVY METAL TRANSPORTER"/>
    <property type="match status" value="1"/>
</dbReference>
<dbReference type="EMBL" id="FORY01000004">
    <property type="protein sequence ID" value="SFJ38426.1"/>
    <property type="molecule type" value="Genomic_DNA"/>
</dbReference>
<dbReference type="STRING" id="576117.SAMN04488138_104153"/>
<dbReference type="GeneID" id="98664524"/>
<dbReference type="CDD" id="cd03225">
    <property type="entry name" value="ABC_cobalt_CbiO_domain1"/>
    <property type="match status" value="2"/>
</dbReference>
<dbReference type="InterPro" id="IPR015856">
    <property type="entry name" value="ABC_transpr_CbiO/EcfA_su"/>
</dbReference>
<dbReference type="InterPro" id="IPR003439">
    <property type="entry name" value="ABC_transporter-like_ATP-bd"/>
</dbReference>
<comment type="similarity">
    <text evidence="1">Belongs to the ABC transporter superfamily.</text>
</comment>
<dbReference type="GO" id="GO:0016887">
    <property type="term" value="F:ATP hydrolysis activity"/>
    <property type="evidence" value="ECO:0007669"/>
    <property type="project" value="InterPro"/>
</dbReference>
<keyword evidence="2" id="KW-0813">Transport</keyword>
<dbReference type="PANTHER" id="PTHR43553:SF24">
    <property type="entry name" value="ENERGY-COUPLING FACTOR TRANSPORTER ATP-BINDING PROTEIN ECFA1"/>
    <property type="match status" value="1"/>
</dbReference>
<dbReference type="InterPro" id="IPR050095">
    <property type="entry name" value="ECF_ABC_transporter_ATP-bd"/>
</dbReference>
<keyword evidence="3" id="KW-0547">Nucleotide-binding</keyword>
<evidence type="ECO:0000256" key="1">
    <source>
        <dbReference type="ARBA" id="ARBA00005417"/>
    </source>
</evidence>
<evidence type="ECO:0000313" key="7">
    <source>
        <dbReference type="Proteomes" id="UP000183299"/>
    </source>
</evidence>
<dbReference type="Proteomes" id="UP000183299">
    <property type="component" value="Unassembled WGS sequence"/>
</dbReference>
<dbReference type="RefSeq" id="WP_066601416.1">
    <property type="nucleotide sequence ID" value="NZ_FORY01000004.1"/>
</dbReference>
<dbReference type="PROSITE" id="PS50893">
    <property type="entry name" value="ABC_TRANSPORTER_2"/>
    <property type="match status" value="2"/>
</dbReference>
<dbReference type="Gene3D" id="3.40.50.300">
    <property type="entry name" value="P-loop containing nucleotide triphosphate hydrolases"/>
    <property type="match status" value="2"/>
</dbReference>
<dbReference type="InterPro" id="IPR017871">
    <property type="entry name" value="ABC_transporter-like_CS"/>
</dbReference>
<keyword evidence="4 6" id="KW-0067">ATP-binding</keyword>
<dbReference type="GO" id="GO:0042626">
    <property type="term" value="F:ATPase-coupled transmembrane transporter activity"/>
    <property type="evidence" value="ECO:0007669"/>
    <property type="project" value="TreeGrafter"/>
</dbReference>
<name>A0A1I3QZB3_9RHOB</name>
<evidence type="ECO:0000256" key="3">
    <source>
        <dbReference type="ARBA" id="ARBA00022741"/>
    </source>
</evidence>
<dbReference type="InterPro" id="IPR027417">
    <property type="entry name" value="P-loop_NTPase"/>
</dbReference>